<dbReference type="Proteomes" id="UP000219286">
    <property type="component" value="Unassembled WGS sequence"/>
</dbReference>
<evidence type="ECO:0000313" key="3">
    <source>
        <dbReference type="EMBL" id="OTA00767.1"/>
    </source>
</evidence>
<evidence type="ECO:0008006" key="5">
    <source>
        <dbReference type="Google" id="ProtNLM"/>
    </source>
</evidence>
<keyword evidence="2" id="KW-0812">Transmembrane</keyword>
<gene>
    <name evidence="3" type="ORF">A9Z42_0010330</name>
</gene>
<keyword evidence="2" id="KW-0472">Membrane</keyword>
<sequence length="167" mass="18189">MSSLPEGVTVRDYLEARFPALAEATATESIFSSSGSPEPQLPAYDDDRPPPKYRPMDELAVEDEEDEEERERATLAQQKRVLIFRLLAVFFCILVVSLAVAAGVVHSHHVKEKEMQQQQQLEGNETSSELRGPGVDEGLVVSLTVAVFAVGPTETATTTTTAVPFTA</sequence>
<feature type="region of interest" description="Disordered" evidence="1">
    <location>
        <begin position="27"/>
        <end position="71"/>
    </location>
</feature>
<keyword evidence="2" id="KW-1133">Transmembrane helix</keyword>
<feature type="transmembrane region" description="Helical" evidence="2">
    <location>
        <begin position="82"/>
        <end position="105"/>
    </location>
</feature>
<keyword evidence="4" id="KW-1185">Reference proteome</keyword>
<feature type="compositionally biased region" description="Acidic residues" evidence="1">
    <location>
        <begin position="59"/>
        <end position="69"/>
    </location>
</feature>
<name>A0A2H2YW46_TRIPA</name>
<evidence type="ECO:0000313" key="4">
    <source>
        <dbReference type="Proteomes" id="UP000219286"/>
    </source>
</evidence>
<feature type="compositionally biased region" description="Basic and acidic residues" evidence="1">
    <location>
        <begin position="45"/>
        <end position="57"/>
    </location>
</feature>
<reference evidence="3 4" key="1">
    <citation type="journal article" date="2015" name="Genome Announc.">
        <title>Genome sequence and annotation of Trichoderma parareesei, the ancestor of the cellulase producer Trichoderma reesei.</title>
        <authorList>
            <person name="Yang D."/>
            <person name="Pomraning K."/>
            <person name="Kopchinskiy A."/>
            <person name="Karimi Aghcheh R."/>
            <person name="Atanasova L."/>
            <person name="Chenthamara K."/>
            <person name="Baker S.E."/>
            <person name="Zhang R."/>
            <person name="Shen Q."/>
            <person name="Freitag M."/>
            <person name="Kubicek C.P."/>
            <person name="Druzhinina I.S."/>
        </authorList>
    </citation>
    <scope>NUCLEOTIDE SEQUENCE [LARGE SCALE GENOMIC DNA]</scope>
    <source>
        <strain evidence="3 4">CBS 125925</strain>
    </source>
</reference>
<proteinExistence type="predicted"/>
<evidence type="ECO:0000256" key="2">
    <source>
        <dbReference type="SAM" id="Phobius"/>
    </source>
</evidence>
<comment type="caution">
    <text evidence="3">The sequence shown here is derived from an EMBL/GenBank/DDBJ whole genome shotgun (WGS) entry which is preliminary data.</text>
</comment>
<feature type="compositionally biased region" description="Polar residues" evidence="1">
    <location>
        <begin position="27"/>
        <end position="37"/>
    </location>
</feature>
<organism evidence="3 4">
    <name type="scientific">Trichoderma parareesei</name>
    <name type="common">Filamentous fungus</name>
    <dbReference type="NCBI Taxonomy" id="858221"/>
    <lineage>
        <taxon>Eukaryota</taxon>
        <taxon>Fungi</taxon>
        <taxon>Dikarya</taxon>
        <taxon>Ascomycota</taxon>
        <taxon>Pezizomycotina</taxon>
        <taxon>Sordariomycetes</taxon>
        <taxon>Hypocreomycetidae</taxon>
        <taxon>Hypocreales</taxon>
        <taxon>Hypocreaceae</taxon>
        <taxon>Trichoderma</taxon>
    </lineage>
</organism>
<accession>A0A2H2YW46</accession>
<protein>
    <recommendedName>
        <fullName evidence="5">Transmembrane protein</fullName>
    </recommendedName>
</protein>
<dbReference type="EMBL" id="LFMI01000146">
    <property type="protein sequence ID" value="OTA00767.1"/>
    <property type="molecule type" value="Genomic_DNA"/>
</dbReference>
<dbReference type="AlphaFoldDB" id="A0A2H2YW46"/>
<evidence type="ECO:0000256" key="1">
    <source>
        <dbReference type="SAM" id="MobiDB-lite"/>
    </source>
</evidence>
<dbReference type="OrthoDB" id="10593344at2759"/>